<dbReference type="PANTHER" id="PTHR43762:SF1">
    <property type="entry name" value="D-ARABINONO-1,4-LACTONE OXIDASE"/>
    <property type="match status" value="1"/>
</dbReference>
<dbReference type="Gene3D" id="3.30.43.10">
    <property type="entry name" value="Uridine Diphospho-n-acetylenolpyruvylglucosamine Reductase, domain 2"/>
    <property type="match status" value="1"/>
</dbReference>
<evidence type="ECO:0000256" key="1">
    <source>
        <dbReference type="ARBA" id="ARBA00005083"/>
    </source>
</evidence>
<dbReference type="InterPro" id="IPR006094">
    <property type="entry name" value="Oxid_FAD_bind_N"/>
</dbReference>
<feature type="compositionally biased region" description="Acidic residues" evidence="5">
    <location>
        <begin position="589"/>
        <end position="600"/>
    </location>
</feature>
<feature type="domain" description="FAD-binding PCMH-type" evidence="6">
    <location>
        <begin position="37"/>
        <end position="219"/>
    </location>
</feature>
<feature type="compositionally biased region" description="Low complexity" evidence="5">
    <location>
        <begin position="520"/>
        <end position="539"/>
    </location>
</feature>
<dbReference type="Gene3D" id="3.30.465.10">
    <property type="match status" value="1"/>
</dbReference>
<keyword evidence="3" id="KW-0560">Oxidoreductase</keyword>
<dbReference type="GO" id="GO:0005739">
    <property type="term" value="C:mitochondrion"/>
    <property type="evidence" value="ECO:0007669"/>
    <property type="project" value="TreeGrafter"/>
</dbReference>
<protein>
    <recommendedName>
        <fullName evidence="2">D-arabinono-1,4-lactone oxidase</fullName>
        <ecNumber evidence="2">1.1.3.37</ecNumber>
    </recommendedName>
    <alternativeName>
        <fullName evidence="4">L-galactono-gamma-lactone oxidase</fullName>
    </alternativeName>
</protein>
<dbReference type="Gene3D" id="3.30.70.2520">
    <property type="match status" value="1"/>
</dbReference>
<proteinExistence type="predicted"/>
<feature type="compositionally biased region" description="Low complexity" evidence="5">
    <location>
        <begin position="548"/>
        <end position="558"/>
    </location>
</feature>
<dbReference type="PANTHER" id="PTHR43762">
    <property type="entry name" value="L-GULONOLACTONE OXIDASE"/>
    <property type="match status" value="1"/>
</dbReference>
<dbReference type="Pfam" id="PF04030">
    <property type="entry name" value="ALO"/>
    <property type="match status" value="1"/>
</dbReference>
<gene>
    <name evidence="7" type="ORF">R3P38DRAFT_3385288</name>
</gene>
<dbReference type="Pfam" id="PF01565">
    <property type="entry name" value="FAD_binding_4"/>
    <property type="match status" value="1"/>
</dbReference>
<feature type="compositionally biased region" description="Basic and acidic residues" evidence="5">
    <location>
        <begin position="601"/>
        <end position="632"/>
    </location>
</feature>
<organism evidence="7 8">
    <name type="scientific">Favolaschia claudopus</name>
    <dbReference type="NCBI Taxonomy" id="2862362"/>
    <lineage>
        <taxon>Eukaryota</taxon>
        <taxon>Fungi</taxon>
        <taxon>Dikarya</taxon>
        <taxon>Basidiomycota</taxon>
        <taxon>Agaricomycotina</taxon>
        <taxon>Agaricomycetes</taxon>
        <taxon>Agaricomycetidae</taxon>
        <taxon>Agaricales</taxon>
        <taxon>Marasmiineae</taxon>
        <taxon>Mycenaceae</taxon>
        <taxon>Favolaschia</taxon>
    </lineage>
</organism>
<dbReference type="Proteomes" id="UP001362999">
    <property type="component" value="Unassembled WGS sequence"/>
</dbReference>
<evidence type="ECO:0000256" key="4">
    <source>
        <dbReference type="ARBA" id="ARBA00033418"/>
    </source>
</evidence>
<dbReference type="AlphaFoldDB" id="A0AAW0DT70"/>
<keyword evidence="8" id="KW-1185">Reference proteome</keyword>
<dbReference type="InterPro" id="IPR036318">
    <property type="entry name" value="FAD-bd_PCMH-like_sf"/>
</dbReference>
<dbReference type="InterPro" id="IPR016169">
    <property type="entry name" value="FAD-bd_PCMH_sub2"/>
</dbReference>
<evidence type="ECO:0000256" key="2">
    <source>
        <dbReference type="ARBA" id="ARBA00013136"/>
    </source>
</evidence>
<evidence type="ECO:0000256" key="3">
    <source>
        <dbReference type="ARBA" id="ARBA00023002"/>
    </source>
</evidence>
<dbReference type="EC" id="1.1.3.37" evidence="2"/>
<dbReference type="InterPro" id="IPR016166">
    <property type="entry name" value="FAD-bd_PCMH"/>
</dbReference>
<dbReference type="Gene3D" id="1.10.45.10">
    <property type="entry name" value="Vanillyl-alcohol Oxidase, Chain A, domain 4"/>
    <property type="match status" value="1"/>
</dbReference>
<sequence length="650" mass="74243">MHMGQEDYAQLPRDALVAALAPYASTDVQWHNWSKTFHARPLALFRPPDLHHTRLALELSRRDARVLRPLGEGHSPSDIACTRDYMLDVRALSRVLSVHPTAPTPYVHAEAGILLSDLHPVLASHGLAMRNLGSISDQTLAGIVATATHGSGVDFGVMGTHVLGLTLLKPDNTLVECSKEENRELFEATVEKVFLLRDVHTVRPFEEVVKSLDTIKSSAQHVRLWWFPTVGKVKCMLADRVVESSKPPPPKPQQNPLIAWFFDIFLGYHTIQFLLFLTRFAGPIQPSPRRAFTLHPGRIVQTVMKYVLEKYLAVHALPARLALWLGGAGRKQDAEREVVIVDESVKVFNVECRYPQHTTEYALPSARAKACIAELGEWLEGEMGRWEGERPHFPIEIRFSKADDLWLSPSNGEETCWIGIVVFKPYALPARYRTLFRAFERILEAHGGRPHWAKAHRLDAREVRRLYPMFGRFLRVVREVDPEGTFRNEYIERHLFHDRSRADGVQSDGREYKAFRGSVSFASSSPSSPFSSSPASESSQENASWWGRKQQQKLAQRQAEQERDWRVPPSEEEVRRAREVRRGRAWWGDQDDEAFEEEDREHEHDSDSEKTLADPESRRSFSPLHEQEEKLKAFQPPVMSFIKASADWDQ</sequence>
<evidence type="ECO:0000259" key="6">
    <source>
        <dbReference type="PROSITE" id="PS51387"/>
    </source>
</evidence>
<dbReference type="PROSITE" id="PS51387">
    <property type="entry name" value="FAD_PCMH"/>
    <property type="match status" value="1"/>
</dbReference>
<accession>A0AAW0DT70</accession>
<dbReference type="EMBL" id="JAWWNJ010000005">
    <property type="protein sequence ID" value="KAK7055145.1"/>
    <property type="molecule type" value="Genomic_DNA"/>
</dbReference>
<dbReference type="InterPro" id="IPR016171">
    <property type="entry name" value="Vanillyl_alc_oxidase_C-sub2"/>
</dbReference>
<dbReference type="GO" id="GO:0016020">
    <property type="term" value="C:membrane"/>
    <property type="evidence" value="ECO:0007669"/>
    <property type="project" value="InterPro"/>
</dbReference>
<feature type="region of interest" description="Disordered" evidence="5">
    <location>
        <begin position="520"/>
        <end position="632"/>
    </location>
</feature>
<evidence type="ECO:0000313" key="7">
    <source>
        <dbReference type="EMBL" id="KAK7055145.1"/>
    </source>
</evidence>
<name>A0AAW0DT70_9AGAR</name>
<dbReference type="InterPro" id="IPR007173">
    <property type="entry name" value="ALO_C"/>
</dbReference>
<dbReference type="GO" id="GO:0071949">
    <property type="term" value="F:FAD binding"/>
    <property type="evidence" value="ECO:0007669"/>
    <property type="project" value="InterPro"/>
</dbReference>
<comment type="pathway">
    <text evidence="1">Cofactor biosynthesis; D-erythroascorbate biosynthesis; dehydro-D-arabinono-1,4-lactone from D-arabinose: step 2/2.</text>
</comment>
<dbReference type="SUPFAM" id="SSF56176">
    <property type="entry name" value="FAD-binding/transporter-associated domain-like"/>
    <property type="match status" value="1"/>
</dbReference>
<evidence type="ECO:0000256" key="5">
    <source>
        <dbReference type="SAM" id="MobiDB-lite"/>
    </source>
</evidence>
<reference evidence="7 8" key="1">
    <citation type="journal article" date="2024" name="J Genomics">
        <title>Draft genome sequencing and assembly of Favolaschia claudopus CIRM-BRFM 2984 isolated from oak limbs.</title>
        <authorList>
            <person name="Navarro D."/>
            <person name="Drula E."/>
            <person name="Chaduli D."/>
            <person name="Cazenave R."/>
            <person name="Ahrendt S."/>
            <person name="Wang J."/>
            <person name="Lipzen A."/>
            <person name="Daum C."/>
            <person name="Barry K."/>
            <person name="Grigoriev I.V."/>
            <person name="Favel A."/>
            <person name="Rosso M.N."/>
            <person name="Martin F."/>
        </authorList>
    </citation>
    <scope>NUCLEOTIDE SEQUENCE [LARGE SCALE GENOMIC DNA]</scope>
    <source>
        <strain evidence="7 8">CIRM-BRFM 2984</strain>
    </source>
</reference>
<dbReference type="InterPro" id="IPR010031">
    <property type="entry name" value="FAD_lactone_oxidase-like"/>
</dbReference>
<feature type="compositionally biased region" description="Basic and acidic residues" evidence="5">
    <location>
        <begin position="572"/>
        <end position="582"/>
    </location>
</feature>
<comment type="caution">
    <text evidence="7">The sequence shown here is derived from an EMBL/GenBank/DDBJ whole genome shotgun (WGS) entry which is preliminary data.</text>
</comment>
<dbReference type="GO" id="GO:0003885">
    <property type="term" value="F:D-arabinono-1,4-lactone oxidase activity"/>
    <property type="evidence" value="ECO:0007669"/>
    <property type="project" value="UniProtKB-EC"/>
</dbReference>
<dbReference type="InterPro" id="IPR016167">
    <property type="entry name" value="FAD-bd_PCMH_sub1"/>
</dbReference>
<evidence type="ECO:0000313" key="8">
    <source>
        <dbReference type="Proteomes" id="UP001362999"/>
    </source>
</evidence>